<dbReference type="STRING" id="36166.T1H5K0"/>
<evidence type="ECO:0000256" key="8">
    <source>
        <dbReference type="ARBA" id="ARBA00023201"/>
    </source>
</evidence>
<evidence type="ECO:0000256" key="1">
    <source>
        <dbReference type="ARBA" id="ARBA00004141"/>
    </source>
</evidence>
<dbReference type="PANTHER" id="PTHR11662:SF280">
    <property type="entry name" value="FI21844P1-RELATED"/>
    <property type="match status" value="1"/>
</dbReference>
<dbReference type="Proteomes" id="UP000015102">
    <property type="component" value="Unassembled WGS sequence"/>
</dbReference>
<protein>
    <recommendedName>
        <fullName evidence="10">Major facilitator superfamily (MFS) profile domain-containing protein</fullName>
    </recommendedName>
</protein>
<feature type="transmembrane region" description="Helical" evidence="9">
    <location>
        <begin position="37"/>
        <end position="58"/>
    </location>
</feature>
<dbReference type="AlphaFoldDB" id="T1H5K0"/>
<accession>T1H5K0</accession>
<evidence type="ECO:0000256" key="6">
    <source>
        <dbReference type="ARBA" id="ARBA00023065"/>
    </source>
</evidence>
<evidence type="ECO:0000256" key="7">
    <source>
        <dbReference type="ARBA" id="ARBA00023136"/>
    </source>
</evidence>
<keyword evidence="4 9" id="KW-1133">Transmembrane helix</keyword>
<dbReference type="GO" id="GO:0006820">
    <property type="term" value="P:monoatomic anion transport"/>
    <property type="evidence" value="ECO:0007669"/>
    <property type="project" value="TreeGrafter"/>
</dbReference>
<evidence type="ECO:0000256" key="3">
    <source>
        <dbReference type="ARBA" id="ARBA00022692"/>
    </source>
</evidence>
<proteinExistence type="inferred from homology"/>
<feature type="transmembrane region" description="Helical" evidence="9">
    <location>
        <begin position="70"/>
        <end position="92"/>
    </location>
</feature>
<keyword evidence="8" id="KW-0813">Transport</keyword>
<evidence type="ECO:0000256" key="9">
    <source>
        <dbReference type="SAM" id="Phobius"/>
    </source>
</evidence>
<keyword evidence="6" id="KW-0406">Ion transport</keyword>
<dbReference type="EnsemblMetazoa" id="MESCA011580-RA">
    <property type="protein sequence ID" value="MESCA011580-PA"/>
    <property type="gene ID" value="MESCA011580"/>
</dbReference>
<dbReference type="GO" id="GO:0016020">
    <property type="term" value="C:membrane"/>
    <property type="evidence" value="ECO:0007669"/>
    <property type="project" value="UniProtKB-SubCell"/>
</dbReference>
<dbReference type="GO" id="GO:0006814">
    <property type="term" value="P:sodium ion transport"/>
    <property type="evidence" value="ECO:0007669"/>
    <property type="project" value="UniProtKB-KW"/>
</dbReference>
<comment type="subcellular location">
    <subcellularLocation>
        <location evidence="1">Membrane</location>
        <topology evidence="1">Multi-pass membrane protein</topology>
    </subcellularLocation>
</comment>
<evidence type="ECO:0000256" key="2">
    <source>
        <dbReference type="ARBA" id="ARBA00008586"/>
    </source>
</evidence>
<feature type="transmembrane region" description="Helical" evidence="9">
    <location>
        <begin position="233"/>
        <end position="251"/>
    </location>
</feature>
<dbReference type="InterPro" id="IPR020846">
    <property type="entry name" value="MFS_dom"/>
</dbReference>
<reference evidence="12" key="1">
    <citation type="submission" date="2013-02" db="EMBL/GenBank/DDBJ databases">
        <authorList>
            <person name="Hughes D."/>
        </authorList>
    </citation>
    <scope>NUCLEOTIDE SEQUENCE</scope>
    <source>
        <strain>Durham</strain>
        <strain evidence="12">NC isolate 2 -- Noor lab</strain>
    </source>
</reference>
<dbReference type="Pfam" id="PF07690">
    <property type="entry name" value="MFS_1"/>
    <property type="match status" value="1"/>
</dbReference>
<dbReference type="FunFam" id="1.20.1250.20:FF:000144">
    <property type="entry name" value="Picot, isoform B"/>
    <property type="match status" value="1"/>
</dbReference>
<feature type="domain" description="Major facilitator superfamily (MFS) profile" evidence="10">
    <location>
        <begin position="70"/>
        <end position="327"/>
    </location>
</feature>
<evidence type="ECO:0000256" key="5">
    <source>
        <dbReference type="ARBA" id="ARBA00023053"/>
    </source>
</evidence>
<dbReference type="InterPro" id="IPR050382">
    <property type="entry name" value="MFS_Na/Anion_cotransporter"/>
</dbReference>
<dbReference type="PANTHER" id="PTHR11662">
    <property type="entry name" value="SOLUTE CARRIER FAMILY 17"/>
    <property type="match status" value="1"/>
</dbReference>
<keyword evidence="7 9" id="KW-0472">Membrane</keyword>
<keyword evidence="5" id="KW-0915">Sodium</keyword>
<evidence type="ECO:0000313" key="12">
    <source>
        <dbReference type="Proteomes" id="UP000015102"/>
    </source>
</evidence>
<keyword evidence="12" id="KW-1185">Reference proteome</keyword>
<feature type="transmembrane region" description="Helical" evidence="9">
    <location>
        <begin position="206"/>
        <end position="227"/>
    </location>
</feature>
<dbReference type="OMA" id="WYKSARR"/>
<feature type="transmembrane region" description="Helical" evidence="9">
    <location>
        <begin position="112"/>
        <end position="132"/>
    </location>
</feature>
<dbReference type="InterPro" id="IPR011701">
    <property type="entry name" value="MFS"/>
</dbReference>
<dbReference type="SUPFAM" id="SSF103473">
    <property type="entry name" value="MFS general substrate transporter"/>
    <property type="match status" value="1"/>
</dbReference>
<sequence length="327" mass="36838">INKFSNILQKNIFLLYNLLSSRLLFDNFTLQKFHNSFRMNFSILLNIEFNNILLLGLFGRSGFRYVQTFLLFFGITAALFVRANVGIAVVAITDIKTEDHSYYSWTFDEKQLILSTFYWGYIFTQVPGGYAAQKLGSKIVLLLSILLSSLLSLVTPVSIIYGGWRAYCVIRVLQGLAQGVMLPSIYDHLAKWSPKEERNLQGTLALSGYSCGLVFGMGISGVIAASAMKWPGIFYVSGAIGVFWSILWIIFGASTPNSSRFITEKEKKFIESTQREDNNTTAKPNNQYHGGKSSHHHHFWLCCLYPAANHSEHSSPALKCPFISMQF</sequence>
<dbReference type="GO" id="GO:0022857">
    <property type="term" value="F:transmembrane transporter activity"/>
    <property type="evidence" value="ECO:0007669"/>
    <property type="project" value="InterPro"/>
</dbReference>
<dbReference type="Gene3D" id="1.20.1250.20">
    <property type="entry name" value="MFS general substrate transporter like domains"/>
    <property type="match status" value="1"/>
</dbReference>
<dbReference type="PROSITE" id="PS50850">
    <property type="entry name" value="MFS"/>
    <property type="match status" value="1"/>
</dbReference>
<comment type="similarity">
    <text evidence="2">Belongs to the major facilitator superfamily. Sodium/anion cotransporter family.</text>
</comment>
<dbReference type="HOGENOM" id="CLU_851461_0_0_1"/>
<evidence type="ECO:0000313" key="11">
    <source>
        <dbReference type="EnsemblMetazoa" id="MESCA011580-PA"/>
    </source>
</evidence>
<name>T1H5K0_MEGSC</name>
<dbReference type="EMBL" id="CAQQ02162511">
    <property type="status" value="NOT_ANNOTATED_CDS"/>
    <property type="molecule type" value="Genomic_DNA"/>
</dbReference>
<dbReference type="InterPro" id="IPR036259">
    <property type="entry name" value="MFS_trans_sf"/>
</dbReference>
<reference evidence="11" key="2">
    <citation type="submission" date="2015-06" db="UniProtKB">
        <authorList>
            <consortium name="EnsemblMetazoa"/>
        </authorList>
    </citation>
    <scope>IDENTIFICATION</scope>
</reference>
<evidence type="ECO:0000256" key="4">
    <source>
        <dbReference type="ARBA" id="ARBA00022989"/>
    </source>
</evidence>
<keyword evidence="3 9" id="KW-0812">Transmembrane</keyword>
<feature type="transmembrane region" description="Helical" evidence="9">
    <location>
        <begin position="139"/>
        <end position="158"/>
    </location>
</feature>
<keyword evidence="8" id="KW-0739">Sodium transport</keyword>
<evidence type="ECO:0000259" key="10">
    <source>
        <dbReference type="PROSITE" id="PS50850"/>
    </source>
</evidence>
<organism evidence="11 12">
    <name type="scientific">Megaselia scalaris</name>
    <name type="common">Humpbacked fly</name>
    <name type="synonym">Phora scalaris</name>
    <dbReference type="NCBI Taxonomy" id="36166"/>
    <lineage>
        <taxon>Eukaryota</taxon>
        <taxon>Metazoa</taxon>
        <taxon>Ecdysozoa</taxon>
        <taxon>Arthropoda</taxon>
        <taxon>Hexapoda</taxon>
        <taxon>Insecta</taxon>
        <taxon>Pterygota</taxon>
        <taxon>Neoptera</taxon>
        <taxon>Endopterygota</taxon>
        <taxon>Diptera</taxon>
        <taxon>Brachycera</taxon>
        <taxon>Muscomorpha</taxon>
        <taxon>Platypezoidea</taxon>
        <taxon>Phoridae</taxon>
        <taxon>Megaseliini</taxon>
        <taxon>Megaselia</taxon>
    </lineage>
</organism>